<name>A0A8J8NWY1_HALGN</name>
<evidence type="ECO:0000313" key="1">
    <source>
        <dbReference type="EMBL" id="TNV82124.1"/>
    </source>
</evidence>
<accession>A0A8J8NWY1</accession>
<proteinExistence type="predicted"/>
<dbReference type="Proteomes" id="UP000785679">
    <property type="component" value="Unassembled WGS sequence"/>
</dbReference>
<protein>
    <submittedName>
        <fullName evidence="1">Uncharacterized protein</fullName>
    </submittedName>
</protein>
<sequence length="210" mass="24067">MTEKIQGAYCQVCFVTFEIYLSHIYYTVVHTRQASTHSVWYATQDGPHSNFLPVMLLTLPLTEFTPEEMPSWICLSNQLRCSTQGWMSSLYTYEAPWKAGWNSQMSVATLSTQQKGMKWRMNPAKLSVTVKSPNTTQQVSHCLSSEAELLDSSAWKDMNTGQATPMMFVMIAWPMPKTTKRTRKMREPLRTWALGKPVAWEIVSRMPILV</sequence>
<dbReference type="EMBL" id="RRYP01005344">
    <property type="protein sequence ID" value="TNV82124.1"/>
    <property type="molecule type" value="Genomic_DNA"/>
</dbReference>
<dbReference type="AlphaFoldDB" id="A0A8J8NWY1"/>
<comment type="caution">
    <text evidence="1">The sequence shown here is derived from an EMBL/GenBank/DDBJ whole genome shotgun (WGS) entry which is preliminary data.</text>
</comment>
<keyword evidence="2" id="KW-1185">Reference proteome</keyword>
<organism evidence="1 2">
    <name type="scientific">Halteria grandinella</name>
    <dbReference type="NCBI Taxonomy" id="5974"/>
    <lineage>
        <taxon>Eukaryota</taxon>
        <taxon>Sar</taxon>
        <taxon>Alveolata</taxon>
        <taxon>Ciliophora</taxon>
        <taxon>Intramacronucleata</taxon>
        <taxon>Spirotrichea</taxon>
        <taxon>Stichotrichia</taxon>
        <taxon>Sporadotrichida</taxon>
        <taxon>Halteriidae</taxon>
        <taxon>Halteria</taxon>
    </lineage>
</organism>
<gene>
    <name evidence="1" type="ORF">FGO68_gene12565</name>
</gene>
<evidence type="ECO:0000313" key="2">
    <source>
        <dbReference type="Proteomes" id="UP000785679"/>
    </source>
</evidence>
<reference evidence="1" key="1">
    <citation type="submission" date="2019-06" db="EMBL/GenBank/DDBJ databases">
        <authorList>
            <person name="Zheng W."/>
        </authorList>
    </citation>
    <scope>NUCLEOTIDE SEQUENCE</scope>
    <source>
        <strain evidence="1">QDHG01</strain>
    </source>
</reference>